<proteinExistence type="inferred from homology"/>
<dbReference type="GO" id="GO:0006629">
    <property type="term" value="P:lipid metabolic process"/>
    <property type="evidence" value="ECO:0007669"/>
    <property type="project" value="UniProtKB-KW"/>
</dbReference>
<dbReference type="STRING" id="74649.A0A2P6S2U8"/>
<evidence type="ECO:0000313" key="12">
    <source>
        <dbReference type="EMBL" id="PRQ53007.1"/>
    </source>
</evidence>
<name>A0A2P6S2U8_ROSCH</name>
<comment type="similarity">
    <text evidence="3">Belongs to the wax synthase family.</text>
</comment>
<dbReference type="InterPro" id="IPR017088">
    <property type="entry name" value="Wax_synthase_Magnoliopsida"/>
</dbReference>
<dbReference type="InterPro" id="IPR036259">
    <property type="entry name" value="MFS_trans_sf"/>
</dbReference>
<evidence type="ECO:0000256" key="5">
    <source>
        <dbReference type="ARBA" id="ARBA00022692"/>
    </source>
</evidence>
<keyword evidence="9 12" id="KW-0012">Acyltransferase</keyword>
<evidence type="ECO:0000256" key="8">
    <source>
        <dbReference type="ARBA" id="ARBA00023136"/>
    </source>
</evidence>
<dbReference type="GO" id="GO:0016020">
    <property type="term" value="C:membrane"/>
    <property type="evidence" value="ECO:0007669"/>
    <property type="project" value="UniProtKB-SubCell"/>
</dbReference>
<keyword evidence="4 12" id="KW-0808">Transferase</keyword>
<dbReference type="OrthoDB" id="1077582at2759"/>
<keyword evidence="7" id="KW-0443">Lipid metabolism</keyword>
<keyword evidence="5 10" id="KW-0812">Transmembrane</keyword>
<dbReference type="EC" id="2.3.1.75" evidence="12"/>
<keyword evidence="8 10" id="KW-0472">Membrane</keyword>
<evidence type="ECO:0000256" key="3">
    <source>
        <dbReference type="ARBA" id="ARBA00007282"/>
    </source>
</evidence>
<feature type="transmembrane region" description="Helical" evidence="10">
    <location>
        <begin position="300"/>
        <end position="322"/>
    </location>
</feature>
<dbReference type="SUPFAM" id="SSF103473">
    <property type="entry name" value="MFS general substrate transporter"/>
    <property type="match status" value="1"/>
</dbReference>
<comment type="pathway">
    <text evidence="2">Secondary metabolite biosynthesis.</text>
</comment>
<dbReference type="Gramene" id="PRQ53007">
    <property type="protein sequence ID" value="PRQ53007"/>
    <property type="gene ID" value="RchiOBHm_Chr2g0161741"/>
</dbReference>
<evidence type="ECO:0000256" key="4">
    <source>
        <dbReference type="ARBA" id="ARBA00022679"/>
    </source>
</evidence>
<feature type="transmembrane region" description="Helical" evidence="10">
    <location>
        <begin position="159"/>
        <end position="181"/>
    </location>
</feature>
<dbReference type="InterPro" id="IPR032805">
    <property type="entry name" value="Wax_synthase_dom"/>
</dbReference>
<evidence type="ECO:0000313" key="13">
    <source>
        <dbReference type="Proteomes" id="UP000238479"/>
    </source>
</evidence>
<protein>
    <submittedName>
        <fullName evidence="12">Putative long-chain-alcohol O-fatty-acyltransferase</fullName>
        <ecNumber evidence="12">2.3.1.75</ecNumber>
    </submittedName>
</protein>
<evidence type="ECO:0000256" key="9">
    <source>
        <dbReference type="ARBA" id="ARBA00023315"/>
    </source>
</evidence>
<accession>A0A2P6S2U8</accession>
<dbReference type="PIRSF" id="PIRSF037006">
    <property type="entry name" value="Wax_synthase"/>
    <property type="match status" value="1"/>
</dbReference>
<keyword evidence="13" id="KW-1185">Reference proteome</keyword>
<keyword evidence="6 10" id="KW-1133">Transmembrane helix</keyword>
<evidence type="ECO:0000256" key="7">
    <source>
        <dbReference type="ARBA" id="ARBA00023098"/>
    </source>
</evidence>
<gene>
    <name evidence="12" type="ORF">RchiOBHm_Chr2g0161741</name>
</gene>
<dbReference type="PANTHER" id="PTHR31595:SF57">
    <property type="entry name" value="OS04G0481900 PROTEIN"/>
    <property type="match status" value="1"/>
</dbReference>
<comment type="caution">
    <text evidence="12">The sequence shown here is derived from an EMBL/GenBank/DDBJ whole genome shotgun (WGS) entry which is preliminary data.</text>
</comment>
<evidence type="ECO:0000256" key="6">
    <source>
        <dbReference type="ARBA" id="ARBA00022989"/>
    </source>
</evidence>
<feature type="domain" description="Wax synthase" evidence="11">
    <location>
        <begin position="194"/>
        <end position="277"/>
    </location>
</feature>
<sequence length="367" mass="41356">MEMNGEIKTIFKIGLSVLASLSYTYFISSKIPQGKLRFFCLLPIFYLFFILPLSLSTALPAGVISLFVTWVGTFKLLLFSFGSGPLSSQQPPKSLLHFIFIACLPIKTQSSNQRSPEKSSPVSGKPPKVPLNFPTKVVLFSILVALTDYKHYLHPKLLLVQYGCMLYFFVDIIVGSCNVLMRAALGIELESPSDEPYLSTSLQDFWGRRWNLMITNILRDTIYKPVRSAMAAFVGSDWAPLPAMLAVFLVSGLMHELIYYYMTRVTPTWEVTLFFILHGVCLVVEVGMKKVLAPKWRWRWHWAVSVPMTLGFVAVTAIWLFFPPLVRNGVDAKAIEECKELLEFIKEKLKLDCLVSWASLSSIGSVG</sequence>
<evidence type="ECO:0000256" key="10">
    <source>
        <dbReference type="SAM" id="Phobius"/>
    </source>
</evidence>
<feature type="transmembrane region" description="Helical" evidence="10">
    <location>
        <begin position="6"/>
        <end position="26"/>
    </location>
</feature>
<dbReference type="EMBL" id="PDCK01000040">
    <property type="protein sequence ID" value="PRQ53007.1"/>
    <property type="molecule type" value="Genomic_DNA"/>
</dbReference>
<evidence type="ECO:0000256" key="2">
    <source>
        <dbReference type="ARBA" id="ARBA00005179"/>
    </source>
</evidence>
<dbReference type="Proteomes" id="UP000238479">
    <property type="component" value="Chromosome 2"/>
</dbReference>
<feature type="transmembrane region" description="Helical" evidence="10">
    <location>
        <begin position="38"/>
        <end position="71"/>
    </location>
</feature>
<dbReference type="InterPro" id="IPR044851">
    <property type="entry name" value="Wax_synthase"/>
</dbReference>
<evidence type="ECO:0000259" key="11">
    <source>
        <dbReference type="Pfam" id="PF13813"/>
    </source>
</evidence>
<comment type="subcellular location">
    <subcellularLocation>
        <location evidence="1">Membrane</location>
        <topology evidence="1">Multi-pass membrane protein</topology>
    </subcellularLocation>
</comment>
<organism evidence="12 13">
    <name type="scientific">Rosa chinensis</name>
    <name type="common">China rose</name>
    <dbReference type="NCBI Taxonomy" id="74649"/>
    <lineage>
        <taxon>Eukaryota</taxon>
        <taxon>Viridiplantae</taxon>
        <taxon>Streptophyta</taxon>
        <taxon>Embryophyta</taxon>
        <taxon>Tracheophyta</taxon>
        <taxon>Spermatophyta</taxon>
        <taxon>Magnoliopsida</taxon>
        <taxon>eudicotyledons</taxon>
        <taxon>Gunneridae</taxon>
        <taxon>Pentapetalae</taxon>
        <taxon>rosids</taxon>
        <taxon>fabids</taxon>
        <taxon>Rosales</taxon>
        <taxon>Rosaceae</taxon>
        <taxon>Rosoideae</taxon>
        <taxon>Rosoideae incertae sedis</taxon>
        <taxon>Rosa</taxon>
    </lineage>
</organism>
<feature type="transmembrane region" description="Helical" evidence="10">
    <location>
        <begin position="268"/>
        <end position="288"/>
    </location>
</feature>
<dbReference type="PANTHER" id="PTHR31595">
    <property type="entry name" value="LONG-CHAIN-ALCOHOL O-FATTY-ACYLTRANSFERASE 3-RELATED"/>
    <property type="match status" value="1"/>
</dbReference>
<dbReference type="GO" id="GO:0047196">
    <property type="term" value="F:long-chain-alcohol O-fatty-acyltransferase activity"/>
    <property type="evidence" value="ECO:0007669"/>
    <property type="project" value="UniProtKB-EC"/>
</dbReference>
<dbReference type="Pfam" id="PF13813">
    <property type="entry name" value="MBOAT_2"/>
    <property type="match status" value="1"/>
</dbReference>
<dbReference type="OMA" id="YSCMVYL"/>
<evidence type="ECO:0000256" key="1">
    <source>
        <dbReference type="ARBA" id="ARBA00004141"/>
    </source>
</evidence>
<dbReference type="AlphaFoldDB" id="A0A2P6S2U8"/>
<reference evidence="12 13" key="1">
    <citation type="journal article" date="2018" name="Nat. Genet.">
        <title>The Rosa genome provides new insights in the design of modern roses.</title>
        <authorList>
            <person name="Bendahmane M."/>
        </authorList>
    </citation>
    <scope>NUCLEOTIDE SEQUENCE [LARGE SCALE GENOMIC DNA]</scope>
    <source>
        <strain evidence="13">cv. Old Blush</strain>
    </source>
</reference>